<evidence type="ECO:0000256" key="3">
    <source>
        <dbReference type="ARBA" id="ARBA00022833"/>
    </source>
</evidence>
<dbReference type="Gene3D" id="3.30.40.10">
    <property type="entry name" value="Zinc/RING finger domain, C3HC4 (zinc finger)"/>
    <property type="match status" value="1"/>
</dbReference>
<organism evidence="8">
    <name type="scientific">Oryza brachyantha</name>
    <name type="common">malo sina</name>
    <dbReference type="NCBI Taxonomy" id="4533"/>
    <lineage>
        <taxon>Eukaryota</taxon>
        <taxon>Viridiplantae</taxon>
        <taxon>Streptophyta</taxon>
        <taxon>Embryophyta</taxon>
        <taxon>Tracheophyta</taxon>
        <taxon>Spermatophyta</taxon>
        <taxon>Magnoliopsida</taxon>
        <taxon>Liliopsida</taxon>
        <taxon>Poales</taxon>
        <taxon>Poaceae</taxon>
        <taxon>BOP clade</taxon>
        <taxon>Oryzoideae</taxon>
        <taxon>Oryzeae</taxon>
        <taxon>Oryzinae</taxon>
        <taxon>Oryza</taxon>
    </lineage>
</organism>
<dbReference type="Proteomes" id="UP000006038">
    <property type="component" value="Chromosome 3"/>
</dbReference>
<dbReference type="SMART" id="SM00439">
    <property type="entry name" value="BAH"/>
    <property type="match status" value="1"/>
</dbReference>
<dbReference type="Gene3D" id="2.30.30.490">
    <property type="match status" value="1"/>
</dbReference>
<dbReference type="InterPro" id="IPR019786">
    <property type="entry name" value="Zinc_finger_PHD-type_CS"/>
</dbReference>
<proteinExistence type="predicted"/>
<evidence type="ECO:0000256" key="2">
    <source>
        <dbReference type="ARBA" id="ARBA00022771"/>
    </source>
</evidence>
<evidence type="ECO:0000313" key="8">
    <source>
        <dbReference type="EnsemblPlants" id="OB03G44480.1"/>
    </source>
</evidence>
<reference evidence="8" key="1">
    <citation type="journal article" date="2013" name="Nat. Commun.">
        <title>Whole-genome sequencing of Oryza brachyantha reveals mechanisms underlying Oryza genome evolution.</title>
        <authorList>
            <person name="Chen J."/>
            <person name="Huang Q."/>
            <person name="Gao D."/>
            <person name="Wang J."/>
            <person name="Lang Y."/>
            <person name="Liu T."/>
            <person name="Li B."/>
            <person name="Bai Z."/>
            <person name="Luis Goicoechea J."/>
            <person name="Liang C."/>
            <person name="Chen C."/>
            <person name="Zhang W."/>
            <person name="Sun S."/>
            <person name="Liao Y."/>
            <person name="Zhang X."/>
            <person name="Yang L."/>
            <person name="Song C."/>
            <person name="Wang M."/>
            <person name="Shi J."/>
            <person name="Liu G."/>
            <person name="Liu J."/>
            <person name="Zhou H."/>
            <person name="Zhou W."/>
            <person name="Yu Q."/>
            <person name="An N."/>
            <person name="Chen Y."/>
            <person name="Cai Q."/>
            <person name="Wang B."/>
            <person name="Liu B."/>
            <person name="Min J."/>
            <person name="Huang Y."/>
            <person name="Wu H."/>
            <person name="Li Z."/>
            <person name="Zhang Y."/>
            <person name="Yin Y."/>
            <person name="Song W."/>
            <person name="Jiang J."/>
            <person name="Jackson S.A."/>
            <person name="Wing R.A."/>
            <person name="Wang J."/>
            <person name="Chen M."/>
        </authorList>
    </citation>
    <scope>NUCLEOTIDE SEQUENCE [LARGE SCALE GENOMIC DNA]</scope>
    <source>
        <strain evidence="8">cv. IRGC 101232</strain>
    </source>
</reference>
<dbReference type="Pfam" id="PF01426">
    <property type="entry name" value="BAH"/>
    <property type="match status" value="1"/>
</dbReference>
<dbReference type="InterPro" id="IPR043151">
    <property type="entry name" value="BAH_sf"/>
</dbReference>
<dbReference type="OMA" id="QWISNNE"/>
<keyword evidence="9" id="KW-1185">Reference proteome</keyword>
<dbReference type="GO" id="GO:0008270">
    <property type="term" value="F:zinc ion binding"/>
    <property type="evidence" value="ECO:0007669"/>
    <property type="project" value="UniProtKB-KW"/>
</dbReference>
<dbReference type="eggNOG" id="KOG1632">
    <property type="taxonomic scope" value="Eukaryota"/>
</dbReference>
<dbReference type="EnsemblPlants" id="OB03G44480.1">
    <property type="protein sequence ID" value="OB03G44480.1"/>
    <property type="gene ID" value="OB03G44480"/>
</dbReference>
<feature type="domain" description="PHD-type" evidence="6">
    <location>
        <begin position="141"/>
        <end position="192"/>
    </location>
</feature>
<dbReference type="InterPro" id="IPR019787">
    <property type="entry name" value="Znf_PHD-finger"/>
</dbReference>
<reference evidence="8" key="2">
    <citation type="submission" date="2013-04" db="UniProtKB">
        <authorList>
            <consortium name="EnsemblPlants"/>
        </authorList>
    </citation>
    <scope>IDENTIFICATION</scope>
</reference>
<evidence type="ECO:0000313" key="9">
    <source>
        <dbReference type="Proteomes" id="UP000006038"/>
    </source>
</evidence>
<dbReference type="PROSITE" id="PS01359">
    <property type="entry name" value="ZF_PHD_1"/>
    <property type="match status" value="1"/>
</dbReference>
<dbReference type="InterPro" id="IPR001965">
    <property type="entry name" value="Znf_PHD"/>
</dbReference>
<dbReference type="Pfam" id="PF00628">
    <property type="entry name" value="PHD"/>
    <property type="match status" value="1"/>
</dbReference>
<name>J3LTS2_ORYBR</name>
<keyword evidence="1" id="KW-0479">Metal-binding</keyword>
<feature type="region of interest" description="Disordered" evidence="5">
    <location>
        <begin position="198"/>
        <end position="236"/>
    </location>
</feature>
<sequence>MAKTRQSQRRLLESFTIKGPDGVIKPGDCVLMKAPESSKKPYVARVEKIEATRAQGTQVKLKVRWYYRPEEVTDGRQIFHGSKEVFLSDHYDSQSVDTIECKCYVHTIRKYTKLRSIGTEDYFCRFEYKSATGIFVPDRVAVFCKCEMPYNPDNLMIQCEDCFDWFHPSCVGMTDQEAKKLENFYCESCIAENEKKVHKPNGATTQSEEKDVEVEENPVQIFKPAQFGNKRNMKEY</sequence>
<dbReference type="GO" id="GO:0003682">
    <property type="term" value="F:chromatin binding"/>
    <property type="evidence" value="ECO:0007669"/>
    <property type="project" value="InterPro"/>
</dbReference>
<dbReference type="SUPFAM" id="SSF57903">
    <property type="entry name" value="FYVE/PHD zinc finger"/>
    <property type="match status" value="1"/>
</dbReference>
<evidence type="ECO:0000256" key="5">
    <source>
        <dbReference type="SAM" id="MobiDB-lite"/>
    </source>
</evidence>
<evidence type="ECO:0000256" key="4">
    <source>
        <dbReference type="PROSITE-ProRule" id="PRU00146"/>
    </source>
</evidence>
<dbReference type="InterPro" id="IPR001025">
    <property type="entry name" value="BAH_dom"/>
</dbReference>
<dbReference type="PROSITE" id="PS51038">
    <property type="entry name" value="BAH"/>
    <property type="match status" value="1"/>
</dbReference>
<evidence type="ECO:0000259" key="7">
    <source>
        <dbReference type="PROSITE" id="PS51038"/>
    </source>
</evidence>
<feature type="domain" description="BAH" evidence="7">
    <location>
        <begin position="22"/>
        <end position="139"/>
    </location>
</feature>
<dbReference type="SMART" id="SM00249">
    <property type="entry name" value="PHD"/>
    <property type="match status" value="1"/>
</dbReference>
<dbReference type="eggNOG" id="KOG1886">
    <property type="taxonomic scope" value="Eukaryota"/>
</dbReference>
<evidence type="ECO:0000259" key="6">
    <source>
        <dbReference type="PROSITE" id="PS50016"/>
    </source>
</evidence>
<dbReference type="Gramene" id="OB03G44480.1">
    <property type="protein sequence ID" value="OB03G44480.1"/>
    <property type="gene ID" value="OB03G44480"/>
</dbReference>
<dbReference type="HOGENOM" id="CLU_085193_0_0_1"/>
<evidence type="ECO:0008006" key="10">
    <source>
        <dbReference type="Google" id="ProtNLM"/>
    </source>
</evidence>
<dbReference type="InterPro" id="IPR011011">
    <property type="entry name" value="Znf_FYVE_PHD"/>
</dbReference>
<keyword evidence="2 4" id="KW-0863">Zinc-finger</keyword>
<accession>J3LTS2</accession>
<keyword evidence="3" id="KW-0862">Zinc</keyword>
<dbReference type="STRING" id="4533.J3LTS2"/>
<evidence type="ECO:0000256" key="1">
    <source>
        <dbReference type="ARBA" id="ARBA00022723"/>
    </source>
</evidence>
<dbReference type="PROSITE" id="PS50016">
    <property type="entry name" value="ZF_PHD_2"/>
    <property type="match status" value="1"/>
</dbReference>
<dbReference type="AlphaFoldDB" id="J3LTS2"/>
<dbReference type="InterPro" id="IPR013083">
    <property type="entry name" value="Znf_RING/FYVE/PHD"/>
</dbReference>
<protein>
    <recommendedName>
        <fullName evidence="10">BAH domain-containing protein</fullName>
    </recommendedName>
</protein>
<dbReference type="PANTHER" id="PTHR46364">
    <property type="entry name" value="OS08G0421900 PROTEIN"/>
    <property type="match status" value="1"/>
</dbReference>